<accession>A0A0J6SKL3</accession>
<organism evidence="1 2">
    <name type="scientific">Methylobacterium variabile</name>
    <dbReference type="NCBI Taxonomy" id="298794"/>
    <lineage>
        <taxon>Bacteria</taxon>
        <taxon>Pseudomonadati</taxon>
        <taxon>Pseudomonadota</taxon>
        <taxon>Alphaproteobacteria</taxon>
        <taxon>Hyphomicrobiales</taxon>
        <taxon>Methylobacteriaceae</taxon>
        <taxon>Methylobacterium</taxon>
    </lineage>
</organism>
<proteinExistence type="predicted"/>
<reference evidence="1 2" key="1">
    <citation type="submission" date="2015-03" db="EMBL/GenBank/DDBJ databases">
        <title>Genome sequencing of Methylobacterium variabile DSM 16961.</title>
        <authorList>
            <person name="Chaudhry V."/>
            <person name="Patil P.B."/>
        </authorList>
    </citation>
    <scope>NUCLEOTIDE SEQUENCE [LARGE SCALE GENOMIC DNA]</scope>
    <source>
        <strain evidence="1 2">DSM 16961</strain>
    </source>
</reference>
<keyword evidence="2" id="KW-1185">Reference proteome</keyword>
<comment type="caution">
    <text evidence="1">The sequence shown here is derived from an EMBL/GenBank/DDBJ whole genome shotgun (WGS) entry which is preliminary data.</text>
</comment>
<gene>
    <name evidence="1" type="ORF">VQ02_19960</name>
</gene>
<protein>
    <submittedName>
        <fullName evidence="1">Uncharacterized protein</fullName>
    </submittedName>
</protein>
<evidence type="ECO:0000313" key="1">
    <source>
        <dbReference type="EMBL" id="KMO33913.1"/>
    </source>
</evidence>
<dbReference type="Pfam" id="PF22759">
    <property type="entry name" value="E217_GP41"/>
    <property type="match status" value="1"/>
</dbReference>
<dbReference type="OrthoDB" id="5690318at2"/>
<name>A0A0J6SKL3_9HYPH</name>
<dbReference type="RefSeq" id="WP_048445951.1">
    <property type="nucleotide sequence ID" value="NZ_LABY01000143.1"/>
</dbReference>
<dbReference type="PATRIC" id="fig|298794.3.peg.1316"/>
<evidence type="ECO:0000313" key="2">
    <source>
        <dbReference type="Proteomes" id="UP000035955"/>
    </source>
</evidence>
<dbReference type="InterPro" id="IPR054496">
    <property type="entry name" value="E217_GP41"/>
</dbReference>
<dbReference type="EMBL" id="LABY01000143">
    <property type="protein sequence ID" value="KMO33913.1"/>
    <property type="molecule type" value="Genomic_DNA"/>
</dbReference>
<dbReference type="Proteomes" id="UP000035955">
    <property type="component" value="Unassembled WGS sequence"/>
</dbReference>
<sequence length="287" mass="30796">MTFSRKCIDVSISLASGSYAAGGNKADIKGHRVVALIRKPGGADMAQLECAIYGLPLSVMNQLTTLGTQFNLFSKNVITLKAYEEGQQPAMVFEGNINVAFADMRAMPETCLRVSALAGLFAAVKPVDVTSQKGATDVAKTMEQIAKKAELKFENNGVDTKIVNPYFPGSARQQAHELARAAGISWIIDNGTLAIWPAGKTRKGQSVVISPQTGMVGYPAYTQAGIDVTTLFNPAIQYGRQVEVQSDLKPACGSWSIINLDYALEAEVPKGKWFTTLTLNRIMGPSS</sequence>
<dbReference type="AlphaFoldDB" id="A0A0J6SKL3"/>